<dbReference type="Proteomes" id="UP000033423">
    <property type="component" value="Unassembled WGS sequence"/>
</dbReference>
<dbReference type="GO" id="GO:0000162">
    <property type="term" value="P:L-tryptophan biosynthetic process"/>
    <property type="evidence" value="ECO:0007669"/>
    <property type="project" value="TreeGrafter"/>
</dbReference>
<dbReference type="InterPro" id="IPR015890">
    <property type="entry name" value="Chorismate_C"/>
</dbReference>
<dbReference type="Gene3D" id="3.60.120.10">
    <property type="entry name" value="Anthranilate synthase"/>
    <property type="match status" value="1"/>
</dbReference>
<feature type="domain" description="Chorismate-utilising enzyme C-terminal" evidence="1">
    <location>
        <begin position="234"/>
        <end position="493"/>
    </location>
</feature>
<organism evidence="3 4">
    <name type="scientific">Candidatus Magnetobacterium bavaricum</name>
    <dbReference type="NCBI Taxonomy" id="29290"/>
    <lineage>
        <taxon>Bacteria</taxon>
        <taxon>Pseudomonadati</taxon>
        <taxon>Nitrospirota</taxon>
        <taxon>Thermodesulfovibrionia</taxon>
        <taxon>Thermodesulfovibrionales</taxon>
        <taxon>Candidatus Magnetobacteriaceae</taxon>
        <taxon>Candidatus Magnetobacterium</taxon>
    </lineage>
</organism>
<dbReference type="EMBL" id="LACI01001641">
    <property type="protein sequence ID" value="KJU84039.1"/>
    <property type="molecule type" value="Genomic_DNA"/>
</dbReference>
<name>A0A0F3GPZ2_9BACT</name>
<reference evidence="3 4" key="1">
    <citation type="submission" date="2015-02" db="EMBL/GenBank/DDBJ databases">
        <title>Single-cell genomics of uncultivated deep-branching MTB reveals a conserved set of magnetosome genes.</title>
        <authorList>
            <person name="Kolinko S."/>
            <person name="Richter M."/>
            <person name="Glockner F.O."/>
            <person name="Brachmann A."/>
            <person name="Schuler D."/>
        </authorList>
    </citation>
    <scope>NUCLEOTIDE SEQUENCE [LARGE SCALE GENOMIC DNA]</scope>
    <source>
        <strain evidence="3">TM-1</strain>
    </source>
</reference>
<dbReference type="PANTHER" id="PTHR11236">
    <property type="entry name" value="AMINOBENZOATE/ANTHRANILATE SYNTHASE"/>
    <property type="match status" value="1"/>
</dbReference>
<evidence type="ECO:0000313" key="3">
    <source>
        <dbReference type="EMBL" id="KJU84039.1"/>
    </source>
</evidence>
<accession>A0A0F3GPZ2</accession>
<dbReference type="PANTHER" id="PTHR11236:SF9">
    <property type="entry name" value="ANTHRANILATE SYNTHASE COMPONENT 1"/>
    <property type="match status" value="1"/>
</dbReference>
<dbReference type="SUPFAM" id="SSF56322">
    <property type="entry name" value="ADC synthase"/>
    <property type="match status" value="1"/>
</dbReference>
<keyword evidence="4" id="KW-1185">Reference proteome</keyword>
<evidence type="ECO:0000313" key="4">
    <source>
        <dbReference type="Proteomes" id="UP000033423"/>
    </source>
</evidence>
<dbReference type="Pfam" id="PF04715">
    <property type="entry name" value="Anth_synt_I_N"/>
    <property type="match status" value="1"/>
</dbReference>
<feature type="domain" description="Anthranilate synthase component I N-terminal" evidence="2">
    <location>
        <begin position="32"/>
        <end position="161"/>
    </location>
</feature>
<protein>
    <submittedName>
        <fullName evidence="3">Para-aminobenzoate synthase component I</fullName>
    </submittedName>
</protein>
<gene>
    <name evidence="3" type="ORF">MBAV_003769</name>
</gene>
<dbReference type="PRINTS" id="PR00095">
    <property type="entry name" value="ANTSNTHASEI"/>
</dbReference>
<dbReference type="InterPro" id="IPR006805">
    <property type="entry name" value="Anth_synth_I_N"/>
</dbReference>
<comment type="caution">
    <text evidence="3">The sequence shown here is derived from an EMBL/GenBank/DDBJ whole genome shotgun (WGS) entry which is preliminary data.</text>
</comment>
<sequence length="510" mass="56936">MTIYPDKPEFLAAVADGSIPALYRELTYRRPSQYYSVLRQKNSFILESVRGSVNTARYSFVGFAPYMTVKAKGSLVEVQKDGKRSLSSKDPLTKLRELIGGYKQRISDDLPPFQGGAVGLLSYDLVRCIEDIPNTAIDDLDIPLLHFFMIDRLIAVDHIREMAWLIVCPGIRQDGPVFNEAKINWSRQYDETADFINNMASFLEDKLSGVVPTDIIKPAPERHRTIEIVHETTKERYMGMVGRTLQYIGAGDIFQANLSQRLSARIGDTDPWQIYTLLSRVNPSPFACFLDFGDYQIVSSSPERLVRVKAEPDGSLVVDTRPIAGTRPRGKDVSEDEALRSALLLNEKERAEHIMLIDLERNDLGRVCRYGTVGVDELMATEDYSHVIHIVSNVRGVLNSGKDCIDVIRAVFPGGTITGVPKVRCMQIIDELEPVARGPYTGSVGYIGFGRNMDINIIIRSFVVKDGYAYVQAGAGIVADSDPEREYYETLNKAEALIKTLKILYCGGSL</sequence>
<dbReference type="InterPro" id="IPR005801">
    <property type="entry name" value="ADC_synthase"/>
</dbReference>
<evidence type="ECO:0000259" key="2">
    <source>
        <dbReference type="Pfam" id="PF04715"/>
    </source>
</evidence>
<dbReference type="Pfam" id="PF00425">
    <property type="entry name" value="Chorismate_bind"/>
    <property type="match status" value="1"/>
</dbReference>
<dbReference type="InterPro" id="IPR019999">
    <property type="entry name" value="Anth_synth_I-like"/>
</dbReference>
<proteinExistence type="predicted"/>
<evidence type="ECO:0000259" key="1">
    <source>
        <dbReference type="Pfam" id="PF00425"/>
    </source>
</evidence>
<dbReference type="PATRIC" id="fig|29290.4.peg.5026"/>
<dbReference type="AlphaFoldDB" id="A0A0F3GPZ2"/>